<dbReference type="EMBL" id="LXJU01000070">
    <property type="protein sequence ID" value="OGE47056.1"/>
    <property type="molecule type" value="Genomic_DNA"/>
</dbReference>
<gene>
    <name evidence="2" type="ORF">PENARI_c070G03503</name>
</gene>
<dbReference type="AlphaFoldDB" id="A0A1F5L1X6"/>
<protein>
    <submittedName>
        <fullName evidence="2">Uncharacterized protein</fullName>
    </submittedName>
</protein>
<sequence length="155" mass="16998">MVNADLPATVPTVYGQSTHSIEPSFTDDRQQPTLPVCRHPETPQNSYEQDLPFSSDTGSSARIDVFSLNKSVSPFSQRAGIVPNIHVEGTDLENYDSALAVNEHFSNRIDGDPVISQTLFSRFDSEPSIEGALFAPFDSDPAIKRVLFSQGLEIL</sequence>
<proteinExistence type="predicted"/>
<feature type="compositionally biased region" description="Polar residues" evidence="1">
    <location>
        <begin position="14"/>
        <end position="23"/>
    </location>
</feature>
<accession>A0A1F5L1X6</accession>
<dbReference type="GeneID" id="34582358"/>
<feature type="compositionally biased region" description="Polar residues" evidence="1">
    <location>
        <begin position="42"/>
        <end position="56"/>
    </location>
</feature>
<evidence type="ECO:0000256" key="1">
    <source>
        <dbReference type="SAM" id="MobiDB-lite"/>
    </source>
</evidence>
<evidence type="ECO:0000313" key="3">
    <source>
        <dbReference type="Proteomes" id="UP000177622"/>
    </source>
</evidence>
<name>A0A1F5L1X6_PENAI</name>
<dbReference type="RefSeq" id="XP_022482522.1">
    <property type="nucleotide sequence ID" value="XM_022637624.1"/>
</dbReference>
<dbReference type="Proteomes" id="UP000177622">
    <property type="component" value="Unassembled WGS sequence"/>
</dbReference>
<organism evidence="2 3">
    <name type="scientific">Penicillium arizonense</name>
    <dbReference type="NCBI Taxonomy" id="1835702"/>
    <lineage>
        <taxon>Eukaryota</taxon>
        <taxon>Fungi</taxon>
        <taxon>Dikarya</taxon>
        <taxon>Ascomycota</taxon>
        <taxon>Pezizomycotina</taxon>
        <taxon>Eurotiomycetes</taxon>
        <taxon>Eurotiomycetidae</taxon>
        <taxon>Eurotiales</taxon>
        <taxon>Aspergillaceae</taxon>
        <taxon>Penicillium</taxon>
    </lineage>
</organism>
<reference evidence="2 3" key="1">
    <citation type="journal article" date="2016" name="Sci. Rep.">
        <title>Penicillium arizonense, a new, genome sequenced fungal species, reveals a high chemical diversity in secreted metabolites.</title>
        <authorList>
            <person name="Grijseels S."/>
            <person name="Nielsen J.C."/>
            <person name="Randelovic M."/>
            <person name="Nielsen J."/>
            <person name="Nielsen K.F."/>
            <person name="Workman M."/>
            <person name="Frisvad J.C."/>
        </authorList>
    </citation>
    <scope>NUCLEOTIDE SEQUENCE [LARGE SCALE GENOMIC DNA]</scope>
    <source>
        <strain evidence="2 3">CBS 141311</strain>
    </source>
</reference>
<feature type="region of interest" description="Disordered" evidence="1">
    <location>
        <begin position="1"/>
        <end position="56"/>
    </location>
</feature>
<evidence type="ECO:0000313" key="2">
    <source>
        <dbReference type="EMBL" id="OGE47056.1"/>
    </source>
</evidence>
<comment type="caution">
    <text evidence="2">The sequence shown here is derived from an EMBL/GenBank/DDBJ whole genome shotgun (WGS) entry which is preliminary data.</text>
</comment>
<keyword evidence="3" id="KW-1185">Reference proteome</keyword>